<dbReference type="InterPro" id="IPR051218">
    <property type="entry name" value="Sec_MonoDiacylglyc_Lipase"/>
</dbReference>
<keyword evidence="2" id="KW-0378">Hydrolase</keyword>
<feature type="domain" description="Fungal lipase-type" evidence="1">
    <location>
        <begin position="67"/>
        <end position="191"/>
    </location>
</feature>
<gene>
    <name evidence="2" type="ORF">Q3M24_03055</name>
</gene>
<dbReference type="Gene3D" id="3.40.50.1820">
    <property type="entry name" value="alpha/beta hydrolase"/>
    <property type="match status" value="1"/>
</dbReference>
<dbReference type="InterPro" id="IPR002921">
    <property type="entry name" value="Fungal_lipase-type"/>
</dbReference>
<dbReference type="GO" id="GO:0016787">
    <property type="term" value="F:hydrolase activity"/>
    <property type="evidence" value="ECO:0007669"/>
    <property type="project" value="UniProtKB-KW"/>
</dbReference>
<evidence type="ECO:0000313" key="2">
    <source>
        <dbReference type="EMBL" id="XCN73749.1"/>
    </source>
</evidence>
<evidence type="ECO:0000259" key="1">
    <source>
        <dbReference type="Pfam" id="PF01764"/>
    </source>
</evidence>
<protein>
    <submittedName>
        <fullName evidence="2">Lipase family protein</fullName>
        <ecNumber evidence="2">3.1.1.-</ecNumber>
    </submittedName>
</protein>
<dbReference type="EC" id="3.1.1.-" evidence="2"/>
<name>A0AAU8LXY9_9BACT</name>
<accession>A0AAU8LXY9</accession>
<dbReference type="InterPro" id="IPR029058">
    <property type="entry name" value="AB_hydrolase_fold"/>
</dbReference>
<dbReference type="CDD" id="cd00519">
    <property type="entry name" value="Lipase_3"/>
    <property type="match status" value="1"/>
</dbReference>
<dbReference type="Pfam" id="PF01764">
    <property type="entry name" value="Lipase_3"/>
    <property type="match status" value="1"/>
</dbReference>
<dbReference type="SUPFAM" id="SSF53474">
    <property type="entry name" value="alpha/beta-Hydrolases"/>
    <property type="match status" value="1"/>
</dbReference>
<dbReference type="PANTHER" id="PTHR45856">
    <property type="entry name" value="ALPHA/BETA-HYDROLASES SUPERFAMILY PROTEIN"/>
    <property type="match status" value="1"/>
</dbReference>
<dbReference type="KEGG" id="eaj:Q3M24_03055"/>
<organism evidence="2">
    <name type="scientific">Candidatus Electrothrix aestuarii</name>
    <dbReference type="NCBI Taxonomy" id="3062594"/>
    <lineage>
        <taxon>Bacteria</taxon>
        <taxon>Pseudomonadati</taxon>
        <taxon>Thermodesulfobacteriota</taxon>
        <taxon>Desulfobulbia</taxon>
        <taxon>Desulfobulbales</taxon>
        <taxon>Desulfobulbaceae</taxon>
        <taxon>Candidatus Electrothrix</taxon>
    </lineage>
</organism>
<dbReference type="AlphaFoldDB" id="A0AAU8LXY9"/>
<dbReference type="PANTHER" id="PTHR45856:SF11">
    <property type="entry name" value="FUNGAL LIPASE-LIKE DOMAIN-CONTAINING PROTEIN"/>
    <property type="match status" value="1"/>
</dbReference>
<dbReference type="EMBL" id="CP159373">
    <property type="protein sequence ID" value="XCN73749.1"/>
    <property type="molecule type" value="Genomic_DNA"/>
</dbReference>
<reference evidence="2" key="2">
    <citation type="submission" date="2024-06" db="EMBL/GenBank/DDBJ databases">
        <authorList>
            <person name="Plum-Jensen L.E."/>
            <person name="Schramm A."/>
            <person name="Marshall I.P.G."/>
        </authorList>
    </citation>
    <scope>NUCLEOTIDE SEQUENCE</scope>
    <source>
        <strain evidence="2">Rat1</strain>
    </source>
</reference>
<sequence>MIQHLMTTQHPSLPAAVELARASEICYSQSSEISLWANENGFSDGAISFDRSGVQGFWCAEGNVALLGFRGSQSIAHWIRNFRLVPWRHPWGIVHRGFSDGVDDVAPDLELFLAAARQAEHVWLTGHSLGGALAVMAAAWLKRRGVSATVYTYGQPAAVFNEFAQRYAVELPGRYVRFVNQNDLVSQLPPFYHHFGIVKRIVRPGVLESLQLEEAAEMSGEVAERAIAAREAVGRAGLEAAEAVHKVGITAPLLVDAELPMLTDQEFLELQLSLGAADVDPDQDSPELEFALPSVSDHAISEYIRLLTEIRDQSVR</sequence>
<reference evidence="2" key="1">
    <citation type="journal article" date="2024" name="Syst. Appl. Microbiol.">
        <title>First single-strain enrichments of Electrothrix cable bacteria, description of E. aestuarii sp. nov. and E. rattekaaiensis sp. nov., and proposal of a cable bacteria taxonomy following the rules of the SeqCode.</title>
        <authorList>
            <person name="Plum-Jensen L.E."/>
            <person name="Schramm A."/>
            <person name="Marshall I.P.G."/>
        </authorList>
    </citation>
    <scope>NUCLEOTIDE SEQUENCE</scope>
    <source>
        <strain evidence="2">Rat1</strain>
    </source>
</reference>
<dbReference type="GO" id="GO:0006629">
    <property type="term" value="P:lipid metabolic process"/>
    <property type="evidence" value="ECO:0007669"/>
    <property type="project" value="InterPro"/>
</dbReference>
<proteinExistence type="predicted"/>